<dbReference type="PANTHER" id="PTHR33055">
    <property type="entry name" value="TRANSPOSASE FOR INSERTION SEQUENCE ELEMENT IS1111A"/>
    <property type="match status" value="1"/>
</dbReference>
<evidence type="ECO:0000256" key="1">
    <source>
        <dbReference type="SAM" id="MobiDB-lite"/>
    </source>
</evidence>
<sequence length="292" mass="31748">MRAASREIIEALIAGERDPAVLAQMAKSRMRSKISQLEEALAGTFDDHHAFLCRQIIAHIDFCDQTIAELTQEIIEGLGDFGPAVAILCSIPGVSETTAQVIIAEIGGDMSRFPTSGHLCAWAGVAPASYESAGKRRPAGTRHGAPWLKRTLIEAARAAAHTNGTYYSTQYARIAKRRGPNKAAVAVAHSMLDTIWHLLTNGTLYVDPGADYFDRRRDPAIQAESHRGPWFRSYHDPGAHLAPTPSLTPFGARTLMVLRGVWVKVAKESGSTTKTSHHHLTIAEPTSKPNQL</sequence>
<protein>
    <submittedName>
        <fullName evidence="3">IS110 family transposase</fullName>
    </submittedName>
</protein>
<keyword evidence="4" id="KW-1185">Reference proteome</keyword>
<dbReference type="NCBIfam" id="NF033542">
    <property type="entry name" value="transpos_IS110"/>
    <property type="match status" value="1"/>
</dbReference>
<dbReference type="RefSeq" id="WP_369084059.1">
    <property type="nucleotide sequence ID" value="NZ_JBFSHR010000002.1"/>
</dbReference>
<organism evidence="3 4">
    <name type="scientific">Ferrimicrobium acidiphilum</name>
    <dbReference type="NCBI Taxonomy" id="121039"/>
    <lineage>
        <taxon>Bacteria</taxon>
        <taxon>Bacillati</taxon>
        <taxon>Actinomycetota</taxon>
        <taxon>Acidimicrobiia</taxon>
        <taxon>Acidimicrobiales</taxon>
        <taxon>Acidimicrobiaceae</taxon>
        <taxon>Ferrimicrobium</taxon>
    </lineage>
</organism>
<evidence type="ECO:0000313" key="3">
    <source>
        <dbReference type="EMBL" id="MEX6428356.1"/>
    </source>
</evidence>
<dbReference type="InterPro" id="IPR047650">
    <property type="entry name" value="Transpos_IS110"/>
</dbReference>
<dbReference type="PANTHER" id="PTHR33055:SF15">
    <property type="entry name" value="TRANSPOSASE-RELATED"/>
    <property type="match status" value="1"/>
</dbReference>
<dbReference type="InterPro" id="IPR003346">
    <property type="entry name" value="Transposase_20"/>
</dbReference>
<dbReference type="Proteomes" id="UP001560267">
    <property type="component" value="Unassembled WGS sequence"/>
</dbReference>
<gene>
    <name evidence="3" type="ORF">AB6A68_00660</name>
</gene>
<dbReference type="EMBL" id="JBFSHR010000002">
    <property type="protein sequence ID" value="MEX6428356.1"/>
    <property type="molecule type" value="Genomic_DNA"/>
</dbReference>
<comment type="caution">
    <text evidence="3">The sequence shown here is derived from an EMBL/GenBank/DDBJ whole genome shotgun (WGS) entry which is preliminary data.</text>
</comment>
<proteinExistence type="predicted"/>
<accession>A0ABV3XYI3</accession>
<reference evidence="3 4" key="1">
    <citation type="submission" date="2024-07" db="EMBL/GenBank/DDBJ databases">
        <title>Draft Genome Sequence of Ferrimicrobium acidiphilum Strain YE2023, Isolated from a Pulp of Bioleach Reactor.</title>
        <authorList>
            <person name="Elkina Y.A."/>
            <person name="Bulaeva A.G."/>
            <person name="Beletsky A.V."/>
            <person name="Mardanov A.V."/>
        </authorList>
    </citation>
    <scope>NUCLEOTIDE SEQUENCE [LARGE SCALE GENOMIC DNA]</scope>
    <source>
        <strain evidence="3 4">YE2023</strain>
    </source>
</reference>
<name>A0ABV3XYI3_9ACTN</name>
<feature type="domain" description="Transposase IS116/IS110/IS902 C-terminal" evidence="2">
    <location>
        <begin position="86"/>
        <end position="167"/>
    </location>
</feature>
<feature type="region of interest" description="Disordered" evidence="1">
    <location>
        <begin position="269"/>
        <end position="292"/>
    </location>
</feature>
<evidence type="ECO:0000259" key="2">
    <source>
        <dbReference type="Pfam" id="PF02371"/>
    </source>
</evidence>
<evidence type="ECO:0000313" key="4">
    <source>
        <dbReference type="Proteomes" id="UP001560267"/>
    </source>
</evidence>
<dbReference type="Pfam" id="PF02371">
    <property type="entry name" value="Transposase_20"/>
    <property type="match status" value="1"/>
</dbReference>